<protein>
    <submittedName>
        <fullName evidence="8">Lipopolysaccharide biosynthesis protein</fullName>
    </submittedName>
</protein>
<evidence type="ECO:0000256" key="2">
    <source>
        <dbReference type="ARBA" id="ARBA00007430"/>
    </source>
</evidence>
<reference evidence="8" key="1">
    <citation type="journal article" date="2014" name="Int. J. Syst. Evol. Microbiol.">
        <title>Complete genome sequence of Corynebacterium casei LMG S-19264T (=DSM 44701T), isolated from a smear-ripened cheese.</title>
        <authorList>
            <consortium name="US DOE Joint Genome Institute (JGI-PGF)"/>
            <person name="Walter F."/>
            <person name="Albersmeier A."/>
            <person name="Kalinowski J."/>
            <person name="Ruckert C."/>
        </authorList>
    </citation>
    <scope>NUCLEOTIDE SEQUENCE</scope>
    <source>
        <strain evidence="8">CGMCC 1.15360</strain>
    </source>
</reference>
<dbReference type="PANTHER" id="PTHR30250:SF10">
    <property type="entry name" value="LIPOPOLYSACCHARIDE BIOSYNTHESIS PROTEIN WZXC"/>
    <property type="match status" value="1"/>
</dbReference>
<feature type="transmembrane region" description="Helical" evidence="7">
    <location>
        <begin position="242"/>
        <end position="264"/>
    </location>
</feature>
<keyword evidence="4 7" id="KW-0812">Transmembrane</keyword>
<dbReference type="RefSeq" id="WP_066774489.1">
    <property type="nucleotide sequence ID" value="NZ_BMIP01000004.1"/>
</dbReference>
<reference evidence="8" key="2">
    <citation type="submission" date="2020-09" db="EMBL/GenBank/DDBJ databases">
        <authorList>
            <person name="Sun Q."/>
            <person name="Zhou Y."/>
        </authorList>
    </citation>
    <scope>NUCLEOTIDE SEQUENCE</scope>
    <source>
        <strain evidence="8">CGMCC 1.15360</strain>
    </source>
</reference>
<evidence type="ECO:0000256" key="1">
    <source>
        <dbReference type="ARBA" id="ARBA00004651"/>
    </source>
</evidence>
<evidence type="ECO:0000313" key="8">
    <source>
        <dbReference type="EMBL" id="GGD72148.1"/>
    </source>
</evidence>
<keyword evidence="6 7" id="KW-0472">Membrane</keyword>
<dbReference type="Proteomes" id="UP000612349">
    <property type="component" value="Unassembled WGS sequence"/>
</dbReference>
<accession>A0A917DUG8</accession>
<sequence length="499" mass="54544">MLARKVFASSAIFSISRFAGRGLDIFAALVMARFLSPADFGVVTLGLAALMILESFSELPVADALVREKELRRAHLDTAFTLSFLRGIAIAAVLILASYPMALIYDDQRLVLLICLLALAPLAKGLLSPLMVKFTREVNYQPTAIIDVTSRIVAFVLAVICAWWTESYLSLVVLSVTPQVIQAVVTYIWAPYRPRFCLSETRTILSFAGMVTISRVLATLSSESDRFLIGGFISKSALGFFSMGRSVATTASWAVAMPLITVLYPGLSKVRDDEPRFRRSYLRGQAMVVMAIMPLSLTLALLAEPLVRLGLGEEWMEVVPVMRALALVGTVATLSMPAQAIALTLNQPRQLIWREAATLIVSLPTVVLGAIYYGLMGAVMGRVLASLIHTIMSLEMVSRLSGITIMKQITNVWRTIVASAVFSLFLYFAAEHLTGGEWLYQLLALAVTGIIGVAIFAATHLVLWKLSGSPDTGPEHFAIEQVQHMLSRFRKPKSDPARS</sequence>
<proteinExistence type="inferred from homology"/>
<feature type="transmembrane region" description="Helical" evidence="7">
    <location>
        <begin position="357"/>
        <end position="375"/>
    </location>
</feature>
<evidence type="ECO:0000256" key="6">
    <source>
        <dbReference type="ARBA" id="ARBA00023136"/>
    </source>
</evidence>
<feature type="transmembrane region" description="Helical" evidence="7">
    <location>
        <begin position="144"/>
        <end position="165"/>
    </location>
</feature>
<comment type="subcellular location">
    <subcellularLocation>
        <location evidence="1">Cell membrane</location>
        <topology evidence="1">Multi-pass membrane protein</topology>
    </subcellularLocation>
</comment>
<feature type="transmembrane region" description="Helical" evidence="7">
    <location>
        <begin position="78"/>
        <end position="99"/>
    </location>
</feature>
<dbReference type="Pfam" id="PF13440">
    <property type="entry name" value="Polysacc_synt_3"/>
    <property type="match status" value="1"/>
</dbReference>
<feature type="transmembrane region" description="Helical" evidence="7">
    <location>
        <begin position="111"/>
        <end position="132"/>
    </location>
</feature>
<organism evidence="8 9">
    <name type="scientific">Croceicoccus mobilis</name>
    <dbReference type="NCBI Taxonomy" id="1703339"/>
    <lineage>
        <taxon>Bacteria</taxon>
        <taxon>Pseudomonadati</taxon>
        <taxon>Pseudomonadota</taxon>
        <taxon>Alphaproteobacteria</taxon>
        <taxon>Sphingomonadales</taxon>
        <taxon>Erythrobacteraceae</taxon>
        <taxon>Croceicoccus</taxon>
    </lineage>
</organism>
<evidence type="ECO:0000256" key="3">
    <source>
        <dbReference type="ARBA" id="ARBA00022475"/>
    </source>
</evidence>
<evidence type="ECO:0000256" key="7">
    <source>
        <dbReference type="SAM" id="Phobius"/>
    </source>
</evidence>
<keyword evidence="5 7" id="KW-1133">Transmembrane helix</keyword>
<feature type="transmembrane region" description="Helical" evidence="7">
    <location>
        <begin position="285"/>
        <end position="303"/>
    </location>
</feature>
<keyword evidence="3" id="KW-1003">Cell membrane</keyword>
<keyword evidence="9" id="KW-1185">Reference proteome</keyword>
<dbReference type="CDD" id="cd13127">
    <property type="entry name" value="MATE_tuaB_like"/>
    <property type="match status" value="1"/>
</dbReference>
<evidence type="ECO:0000256" key="4">
    <source>
        <dbReference type="ARBA" id="ARBA00022692"/>
    </source>
</evidence>
<dbReference type="PANTHER" id="PTHR30250">
    <property type="entry name" value="PST FAMILY PREDICTED COLANIC ACID TRANSPORTER"/>
    <property type="match status" value="1"/>
</dbReference>
<name>A0A917DUG8_9SPHN</name>
<comment type="similarity">
    <text evidence="2">Belongs to the polysaccharide synthase family.</text>
</comment>
<evidence type="ECO:0000256" key="5">
    <source>
        <dbReference type="ARBA" id="ARBA00022989"/>
    </source>
</evidence>
<feature type="transmembrane region" description="Helical" evidence="7">
    <location>
        <begin position="323"/>
        <end position="345"/>
    </location>
</feature>
<dbReference type="AlphaFoldDB" id="A0A917DUG8"/>
<gene>
    <name evidence="8" type="ORF">GCM10010990_22030</name>
</gene>
<feature type="transmembrane region" description="Helical" evidence="7">
    <location>
        <begin position="442"/>
        <end position="464"/>
    </location>
</feature>
<evidence type="ECO:0000313" key="9">
    <source>
        <dbReference type="Proteomes" id="UP000612349"/>
    </source>
</evidence>
<dbReference type="GO" id="GO:0005886">
    <property type="term" value="C:plasma membrane"/>
    <property type="evidence" value="ECO:0007669"/>
    <property type="project" value="UniProtKB-SubCell"/>
</dbReference>
<comment type="caution">
    <text evidence="8">The sequence shown here is derived from an EMBL/GenBank/DDBJ whole genome shotgun (WGS) entry which is preliminary data.</text>
</comment>
<feature type="transmembrane region" description="Helical" evidence="7">
    <location>
        <begin position="412"/>
        <end position="430"/>
    </location>
</feature>
<feature type="transmembrane region" description="Helical" evidence="7">
    <location>
        <begin position="42"/>
        <end position="66"/>
    </location>
</feature>
<dbReference type="EMBL" id="BMIP01000004">
    <property type="protein sequence ID" value="GGD72148.1"/>
    <property type="molecule type" value="Genomic_DNA"/>
</dbReference>
<dbReference type="InterPro" id="IPR050833">
    <property type="entry name" value="Poly_Biosynth_Transport"/>
</dbReference>